<accession>A0AB34TCC2</accession>
<evidence type="ECO:0000313" key="2">
    <source>
        <dbReference type="EMBL" id="KOO70256.1"/>
    </source>
</evidence>
<comment type="caution">
    <text evidence="2">The sequence shown here is derived from an EMBL/GenBank/DDBJ whole genome shotgun (WGS) entry which is preliminary data.</text>
</comment>
<dbReference type="EMBL" id="JZIW01000010">
    <property type="protein sequence ID" value="KOO70256.1"/>
    <property type="molecule type" value="Genomic_DNA"/>
</dbReference>
<reference evidence="2 3" key="1">
    <citation type="journal article" date="2015" name="Antimicrob. Agents Chemother.">
        <title>Whole-Genome Sequencing Identifies Emergence of a Quinolone Resistance Mutation in a Case of Stenotrophomonas maltophilia Bacteremia.</title>
        <authorList>
            <person name="Pak T.R."/>
            <person name="Altman D.R."/>
            <person name="Attie O."/>
            <person name="Sebra R."/>
            <person name="Hamula C.L."/>
            <person name="Lewis M."/>
            <person name="Deikus G."/>
            <person name="Newman L.C."/>
            <person name="Fang G."/>
            <person name="Hand J."/>
            <person name="Papel G."/>
            <person name="Wallach F."/>
            <person name="Schadt E.E."/>
            <person name="Huprikar S."/>
            <person name="van Bakel H."/>
            <person name="Kasarskis A."/>
            <person name="Bashir A."/>
        </authorList>
    </citation>
    <scope>NUCLEOTIDE SEQUENCE [LARGE SCALE GENOMIC DNA]</scope>
    <source>
        <strain evidence="2 3">ISMMS6</strain>
    </source>
</reference>
<organism evidence="2 3">
    <name type="scientific">Stenotrophomonas maltophilia</name>
    <name type="common">Pseudomonas maltophilia</name>
    <name type="synonym">Xanthomonas maltophilia</name>
    <dbReference type="NCBI Taxonomy" id="40324"/>
    <lineage>
        <taxon>Bacteria</taxon>
        <taxon>Pseudomonadati</taxon>
        <taxon>Pseudomonadota</taxon>
        <taxon>Gammaproteobacteria</taxon>
        <taxon>Lysobacterales</taxon>
        <taxon>Lysobacteraceae</taxon>
        <taxon>Stenotrophomonas</taxon>
        <taxon>Stenotrophomonas maltophilia group</taxon>
    </lineage>
</organism>
<gene>
    <name evidence="2" type="ORF">VL23_21565</name>
</gene>
<evidence type="ECO:0000256" key="1">
    <source>
        <dbReference type="SAM" id="MobiDB-lite"/>
    </source>
</evidence>
<protein>
    <submittedName>
        <fullName evidence="2">Uncharacterized protein</fullName>
    </submittedName>
</protein>
<evidence type="ECO:0000313" key="3">
    <source>
        <dbReference type="Proteomes" id="UP000037632"/>
    </source>
</evidence>
<sequence length="69" mass="7144">MRASADMSPVYGGKQHRDHSADAPLGVVGTEGGEVHSLRETDDLCHGINVAPAATCFPTMIDCAFQGGS</sequence>
<dbReference type="AlphaFoldDB" id="A0AB34TCC2"/>
<proteinExistence type="predicted"/>
<dbReference type="Proteomes" id="UP000037632">
    <property type="component" value="Unassembled WGS sequence"/>
</dbReference>
<feature type="region of interest" description="Disordered" evidence="1">
    <location>
        <begin position="1"/>
        <end position="29"/>
    </location>
</feature>
<name>A0AB34TCC2_STEMA</name>